<comment type="catalytic activity">
    <reaction evidence="8">
        <text>L-tyrosyl-[protein] + ATP = O-phospho-L-tyrosyl-[protein] + ADP + H(+)</text>
        <dbReference type="Rhea" id="RHEA:10596"/>
        <dbReference type="Rhea" id="RHEA-COMP:10136"/>
        <dbReference type="Rhea" id="RHEA-COMP:20101"/>
        <dbReference type="ChEBI" id="CHEBI:15378"/>
        <dbReference type="ChEBI" id="CHEBI:30616"/>
        <dbReference type="ChEBI" id="CHEBI:46858"/>
        <dbReference type="ChEBI" id="CHEBI:61978"/>
        <dbReference type="ChEBI" id="CHEBI:456216"/>
        <dbReference type="EC" id="2.7.10.1"/>
    </reaction>
</comment>
<dbReference type="GO" id="GO:0012505">
    <property type="term" value="C:endomembrane system"/>
    <property type="evidence" value="ECO:0007669"/>
    <property type="project" value="UniProtKB-SubCell"/>
</dbReference>
<dbReference type="PROSITE" id="PS50011">
    <property type="entry name" value="PROTEIN_KINASE_DOM"/>
    <property type="match status" value="1"/>
</dbReference>
<feature type="compositionally biased region" description="Basic and acidic residues" evidence="12">
    <location>
        <begin position="482"/>
        <end position="500"/>
    </location>
</feature>
<evidence type="ECO:0000256" key="4">
    <source>
        <dbReference type="ARBA" id="ARBA00022777"/>
    </source>
</evidence>
<dbReference type="CDD" id="cd00192">
    <property type="entry name" value="PTKc"/>
    <property type="match status" value="1"/>
</dbReference>
<dbReference type="InterPro" id="IPR000980">
    <property type="entry name" value="SH2"/>
</dbReference>
<feature type="domain" description="Protein kinase" evidence="14">
    <location>
        <begin position="125"/>
        <end position="395"/>
    </location>
</feature>
<protein>
    <recommendedName>
        <fullName evidence="11">Tyrosine-protein kinase</fullName>
        <ecNumber evidence="11">2.7.10.2</ecNumber>
    </recommendedName>
</protein>
<evidence type="ECO:0000259" key="14">
    <source>
        <dbReference type="PROSITE" id="PS50011"/>
    </source>
</evidence>
<dbReference type="GO" id="GO:0048680">
    <property type="term" value="P:positive regulation of axon regeneration"/>
    <property type="evidence" value="ECO:0007669"/>
    <property type="project" value="UniProtKB-ARBA"/>
</dbReference>
<dbReference type="SUPFAM" id="SSF56112">
    <property type="entry name" value="Protein kinase-like (PK-like)"/>
    <property type="match status" value="1"/>
</dbReference>
<dbReference type="Gene3D" id="3.30.505.10">
    <property type="entry name" value="SH2 domain"/>
    <property type="match status" value="1"/>
</dbReference>
<comment type="similarity">
    <text evidence="11">Belongs to the protein kinase superfamily. Tyr protein kinase family.</text>
</comment>
<keyword evidence="3 11" id="KW-0547">Nucleotide-binding</keyword>
<dbReference type="EC" id="2.7.10.2" evidence="11"/>
<organism evidence="15 16">
    <name type="scientific">Steinernema carpocapsae</name>
    <name type="common">Entomopathogenic nematode</name>
    <dbReference type="NCBI Taxonomy" id="34508"/>
    <lineage>
        <taxon>Eukaryota</taxon>
        <taxon>Metazoa</taxon>
        <taxon>Ecdysozoa</taxon>
        <taxon>Nematoda</taxon>
        <taxon>Chromadorea</taxon>
        <taxon>Rhabditida</taxon>
        <taxon>Tylenchina</taxon>
        <taxon>Panagrolaimomorpha</taxon>
        <taxon>Strongyloidoidea</taxon>
        <taxon>Steinernematidae</taxon>
        <taxon>Steinernema</taxon>
    </lineage>
</organism>
<dbReference type="PROSITE" id="PS00109">
    <property type="entry name" value="PROTEIN_KINASE_TYR"/>
    <property type="match status" value="1"/>
</dbReference>
<dbReference type="InterPro" id="IPR011009">
    <property type="entry name" value="Kinase-like_dom_sf"/>
</dbReference>
<dbReference type="AlphaFoldDB" id="A0A4U5NHT9"/>
<comment type="subcellular location">
    <subcellularLocation>
        <location evidence="1">Endomembrane system</location>
    </subcellularLocation>
</comment>
<dbReference type="SUPFAM" id="SSF55550">
    <property type="entry name" value="SH2 domain"/>
    <property type="match status" value="1"/>
</dbReference>
<dbReference type="Pfam" id="PF07714">
    <property type="entry name" value="PK_Tyr_Ser-Thr"/>
    <property type="match status" value="1"/>
</dbReference>
<keyword evidence="6" id="KW-0472">Membrane</keyword>
<gene>
    <name evidence="15" type="ORF">L596_016177</name>
</gene>
<keyword evidence="5 11" id="KW-0067">ATP-binding</keyword>
<dbReference type="CDD" id="cd10361">
    <property type="entry name" value="SH2_Fps_family"/>
    <property type="match status" value="1"/>
</dbReference>
<evidence type="ECO:0000256" key="10">
    <source>
        <dbReference type="PROSITE-ProRule" id="PRU00191"/>
    </source>
</evidence>
<dbReference type="Proteomes" id="UP000298663">
    <property type="component" value="Unassembled WGS sequence"/>
</dbReference>
<keyword evidence="10" id="KW-0727">SH2 domain</keyword>
<comment type="caution">
    <text evidence="15">The sequence shown here is derived from an EMBL/GenBank/DDBJ whole genome shotgun (WGS) entry which is preliminary data.</text>
</comment>
<keyword evidence="4 11" id="KW-0418">Kinase</keyword>
<dbReference type="SMART" id="SM00252">
    <property type="entry name" value="SH2"/>
    <property type="match status" value="1"/>
</dbReference>
<dbReference type="GO" id="GO:0005524">
    <property type="term" value="F:ATP binding"/>
    <property type="evidence" value="ECO:0007669"/>
    <property type="project" value="UniProtKB-KW"/>
</dbReference>
<dbReference type="EMBL" id="AZBU02000004">
    <property type="protein sequence ID" value="TKR82454.1"/>
    <property type="molecule type" value="Genomic_DNA"/>
</dbReference>
<dbReference type="FunFam" id="1.10.510.10:FF:001512">
    <property type="entry name" value="Receptor tyrosine-protein kinase erbB-2"/>
    <property type="match status" value="1"/>
</dbReference>
<evidence type="ECO:0000259" key="13">
    <source>
        <dbReference type="PROSITE" id="PS50001"/>
    </source>
</evidence>
<dbReference type="GO" id="GO:0061564">
    <property type="term" value="P:axon development"/>
    <property type="evidence" value="ECO:0007669"/>
    <property type="project" value="UniProtKB-ARBA"/>
</dbReference>
<dbReference type="PANTHER" id="PTHR24418">
    <property type="entry name" value="TYROSINE-PROTEIN KINASE"/>
    <property type="match status" value="1"/>
</dbReference>
<dbReference type="PROSITE" id="PS50001">
    <property type="entry name" value="SH2"/>
    <property type="match status" value="1"/>
</dbReference>
<dbReference type="InterPro" id="IPR000719">
    <property type="entry name" value="Prot_kinase_dom"/>
</dbReference>
<dbReference type="STRING" id="34508.A0A4U5NHT9"/>
<dbReference type="InterPro" id="IPR036860">
    <property type="entry name" value="SH2_dom_sf"/>
</dbReference>
<name>A0A4U5NHT9_STECR</name>
<evidence type="ECO:0000256" key="8">
    <source>
        <dbReference type="ARBA" id="ARBA00051243"/>
    </source>
</evidence>
<dbReference type="OrthoDB" id="98077at2759"/>
<comment type="catalytic activity">
    <reaction evidence="9 11">
        <text>L-tyrosyl-[protein] + ATP = O-phospho-L-tyrosyl-[protein] + ADP + H(+)</text>
        <dbReference type="Rhea" id="RHEA:10596"/>
        <dbReference type="Rhea" id="RHEA-COMP:10136"/>
        <dbReference type="Rhea" id="RHEA-COMP:20101"/>
        <dbReference type="ChEBI" id="CHEBI:15378"/>
        <dbReference type="ChEBI" id="CHEBI:30616"/>
        <dbReference type="ChEBI" id="CHEBI:46858"/>
        <dbReference type="ChEBI" id="CHEBI:61978"/>
        <dbReference type="ChEBI" id="CHEBI:456216"/>
        <dbReference type="EC" id="2.7.10.2"/>
    </reaction>
</comment>
<feature type="region of interest" description="Disordered" evidence="12">
    <location>
        <begin position="481"/>
        <end position="592"/>
    </location>
</feature>
<evidence type="ECO:0000256" key="1">
    <source>
        <dbReference type="ARBA" id="ARBA00004308"/>
    </source>
</evidence>
<evidence type="ECO:0000256" key="9">
    <source>
        <dbReference type="ARBA" id="ARBA00051245"/>
    </source>
</evidence>
<sequence length="592" mass="67736">MESKPQPKKGRLEQQEWYLGMLNRVDVEPYLKKEGDFVVRASETNGPVELVLSVLSNMRCMHFTLMWNTDKKRWGLACDKQKQFESVADLVDHYRQNDIPIGGIRLRNPVKRPRWFLKHEHLSYDPVSDKLGSGNFCDVYKGKLHKRRVVAIKLCHAAAVEKDTQAQECSLQRHKKASDALIQEANIMAEIQHVNIIKFFGICLDRPPVMVVMELCPGGSLLDHLHTYKDQISAGERVRYCLETSEGMCYLQEKGCIHRDLAARNCLISKYGVIKIADFGLSKIVSEIKGNSEGYQLQIPVRWMAPETLVAKPQFSTKSDAWAFGMLVWEIYTNGIKPWENWENKRIATHIRRGQMLEFPERTALEVKELVKQCWTSDPIKRCDFKYIAKRLAEIQNIYPAPRPMDSTIALLPNINPLSIDEINVLQETSEDIALEVVKSTMLKMNLDVGEKESLRQALRNERDPTIEDIVTNLKNHAAVTKKHEERAKEKAEKQQEKHVVKSGTVRKCNKRMPGNRVCSDQIDSKTSEDNDMNTCDQDGGTLRRKSGAQMKKKSRTNKDERNRRKGGPWVQRDATQSKEAPGGSNDKASNH</sequence>
<dbReference type="PRINTS" id="PR00109">
    <property type="entry name" value="TYRKINASE"/>
</dbReference>
<dbReference type="InterPro" id="IPR020635">
    <property type="entry name" value="Tyr_kinase_cat_dom"/>
</dbReference>
<dbReference type="Gene3D" id="1.10.510.10">
    <property type="entry name" value="Transferase(Phosphotransferase) domain 1"/>
    <property type="match status" value="1"/>
</dbReference>
<feature type="domain" description="SH2" evidence="13">
    <location>
        <begin position="17"/>
        <end position="110"/>
    </location>
</feature>
<dbReference type="SMART" id="SM00219">
    <property type="entry name" value="TyrKc"/>
    <property type="match status" value="1"/>
</dbReference>
<evidence type="ECO:0000313" key="15">
    <source>
        <dbReference type="EMBL" id="TKR82454.1"/>
    </source>
</evidence>
<dbReference type="Pfam" id="PF00017">
    <property type="entry name" value="SH2"/>
    <property type="match status" value="1"/>
</dbReference>
<reference evidence="15 16" key="1">
    <citation type="journal article" date="2015" name="Genome Biol.">
        <title>Comparative genomics of Steinernema reveals deeply conserved gene regulatory networks.</title>
        <authorList>
            <person name="Dillman A.R."/>
            <person name="Macchietto M."/>
            <person name="Porter C.F."/>
            <person name="Rogers A."/>
            <person name="Williams B."/>
            <person name="Antoshechkin I."/>
            <person name="Lee M.M."/>
            <person name="Goodwin Z."/>
            <person name="Lu X."/>
            <person name="Lewis E.E."/>
            <person name="Goodrich-Blair H."/>
            <person name="Stock S.P."/>
            <person name="Adams B.J."/>
            <person name="Sternberg P.W."/>
            <person name="Mortazavi A."/>
        </authorList>
    </citation>
    <scope>NUCLEOTIDE SEQUENCE [LARGE SCALE GENOMIC DNA]</scope>
    <source>
        <strain evidence="15 16">ALL</strain>
    </source>
</reference>
<dbReference type="GO" id="GO:0004715">
    <property type="term" value="F:non-membrane spanning protein tyrosine kinase activity"/>
    <property type="evidence" value="ECO:0007669"/>
    <property type="project" value="UniProtKB-EC"/>
</dbReference>
<keyword evidence="2 11" id="KW-0808">Transferase</keyword>
<keyword evidence="7 11" id="KW-0829">Tyrosine-protein kinase</keyword>
<reference evidence="15 16" key="2">
    <citation type="journal article" date="2019" name="G3 (Bethesda)">
        <title>Hybrid Assembly of the Genome of the Entomopathogenic Nematode Steinernema carpocapsae Identifies the X-Chromosome.</title>
        <authorList>
            <person name="Serra L."/>
            <person name="Macchietto M."/>
            <person name="Macias-Munoz A."/>
            <person name="McGill C.J."/>
            <person name="Rodriguez I.M."/>
            <person name="Rodriguez B."/>
            <person name="Murad R."/>
            <person name="Mortazavi A."/>
        </authorList>
    </citation>
    <scope>NUCLEOTIDE SEQUENCE [LARGE SCALE GENOMIC DNA]</scope>
    <source>
        <strain evidence="15 16">ALL</strain>
    </source>
</reference>
<evidence type="ECO:0000256" key="2">
    <source>
        <dbReference type="ARBA" id="ARBA00022679"/>
    </source>
</evidence>
<evidence type="ECO:0000313" key="16">
    <source>
        <dbReference type="Proteomes" id="UP000298663"/>
    </source>
</evidence>
<evidence type="ECO:0000256" key="5">
    <source>
        <dbReference type="ARBA" id="ARBA00022840"/>
    </source>
</evidence>
<feature type="compositionally biased region" description="Basic residues" evidence="12">
    <location>
        <begin position="543"/>
        <end position="556"/>
    </location>
</feature>
<dbReference type="PRINTS" id="PR00401">
    <property type="entry name" value="SH2DOMAIN"/>
</dbReference>
<evidence type="ECO:0000256" key="7">
    <source>
        <dbReference type="ARBA" id="ARBA00023137"/>
    </source>
</evidence>
<accession>A0A4U5NHT9</accession>
<evidence type="ECO:0000256" key="3">
    <source>
        <dbReference type="ARBA" id="ARBA00022741"/>
    </source>
</evidence>
<dbReference type="InterPro" id="IPR035849">
    <property type="entry name" value="Fes/Fps/Fer_SH2"/>
</dbReference>
<evidence type="ECO:0000256" key="11">
    <source>
        <dbReference type="RuleBase" id="RU362096"/>
    </source>
</evidence>
<keyword evidence="16" id="KW-1185">Reference proteome</keyword>
<dbReference type="InterPro" id="IPR050198">
    <property type="entry name" value="Non-receptor_tyrosine_kinases"/>
</dbReference>
<evidence type="ECO:0000256" key="12">
    <source>
        <dbReference type="SAM" id="MobiDB-lite"/>
    </source>
</evidence>
<dbReference type="InterPro" id="IPR008266">
    <property type="entry name" value="Tyr_kinase_AS"/>
</dbReference>
<evidence type="ECO:0000256" key="6">
    <source>
        <dbReference type="ARBA" id="ARBA00023136"/>
    </source>
</evidence>
<dbReference type="GO" id="GO:0004714">
    <property type="term" value="F:transmembrane receptor protein tyrosine kinase activity"/>
    <property type="evidence" value="ECO:0007669"/>
    <property type="project" value="UniProtKB-EC"/>
</dbReference>
<proteinExistence type="inferred from homology"/>
<dbReference type="InterPro" id="IPR001245">
    <property type="entry name" value="Ser-Thr/Tyr_kinase_cat_dom"/>
</dbReference>